<reference evidence="2 3" key="1">
    <citation type="submission" date="2020-06" db="EMBL/GenBank/DDBJ databases">
        <authorList>
            <person name="Li R."/>
            <person name="Bekaert M."/>
        </authorList>
    </citation>
    <scope>NUCLEOTIDE SEQUENCE [LARGE SCALE GENOMIC DNA]</scope>
    <source>
        <strain evidence="3">wild</strain>
    </source>
</reference>
<evidence type="ECO:0000256" key="1">
    <source>
        <dbReference type="SAM" id="Coils"/>
    </source>
</evidence>
<gene>
    <name evidence="2" type="ORF">MCOR_5618</name>
</gene>
<dbReference type="Pfam" id="PF03564">
    <property type="entry name" value="DUF1759"/>
    <property type="match status" value="1"/>
</dbReference>
<dbReference type="InterPro" id="IPR005312">
    <property type="entry name" value="DUF1759"/>
</dbReference>
<organism evidence="2 3">
    <name type="scientific">Mytilus coruscus</name>
    <name type="common">Sea mussel</name>
    <dbReference type="NCBI Taxonomy" id="42192"/>
    <lineage>
        <taxon>Eukaryota</taxon>
        <taxon>Metazoa</taxon>
        <taxon>Spiralia</taxon>
        <taxon>Lophotrochozoa</taxon>
        <taxon>Mollusca</taxon>
        <taxon>Bivalvia</taxon>
        <taxon>Autobranchia</taxon>
        <taxon>Pteriomorphia</taxon>
        <taxon>Mytilida</taxon>
        <taxon>Mytiloidea</taxon>
        <taxon>Mytilidae</taxon>
        <taxon>Mytilinae</taxon>
        <taxon>Mytilus</taxon>
    </lineage>
</organism>
<name>A0A6J8ADQ8_MYTCO</name>
<dbReference type="OrthoDB" id="6147003at2759"/>
<accession>A0A6J8ADQ8</accession>
<evidence type="ECO:0000313" key="2">
    <source>
        <dbReference type="EMBL" id="CAC5364641.1"/>
    </source>
</evidence>
<sequence length="279" mass="31366">MDSKLKAVRAGHRGQVIRLLKKFEDIGKNSDLDKDEVKLIADAIEQKERTIVDLNEKILDSTSEEDVAEEIQESDNNLTEIQKFSYLKAQLHGHAAQTIALANANHTIAVNLLRERFGQPHKIIHAYMIALMEMPIPRSNQNAKVDTCCVFCDGKHHSNECTKVKDPSARIAVVKRKKLCFNCLGSLLAKECNSQNKCRKKHYTSLCEGRFVAEQKSQSVKTEGQKGEKDVPFVMHTSSTVKQHSIVLLKTAIAPLHYEHIYAETDILFDGGSSTFLHN</sequence>
<keyword evidence="1" id="KW-0175">Coiled coil</keyword>
<dbReference type="Proteomes" id="UP000507470">
    <property type="component" value="Unassembled WGS sequence"/>
</dbReference>
<dbReference type="EMBL" id="CACVKT020001043">
    <property type="protein sequence ID" value="CAC5364641.1"/>
    <property type="molecule type" value="Genomic_DNA"/>
</dbReference>
<feature type="coiled-coil region" evidence="1">
    <location>
        <begin position="37"/>
        <end position="64"/>
    </location>
</feature>
<protein>
    <submittedName>
        <fullName evidence="2">Uncharacterized protein</fullName>
    </submittedName>
</protein>
<proteinExistence type="predicted"/>
<dbReference type="AlphaFoldDB" id="A0A6J8ADQ8"/>
<keyword evidence="3" id="KW-1185">Reference proteome</keyword>
<evidence type="ECO:0000313" key="3">
    <source>
        <dbReference type="Proteomes" id="UP000507470"/>
    </source>
</evidence>